<gene>
    <name evidence="4" type="ORF">HI921_14785</name>
</gene>
<organism evidence="4 5">
    <name type="scientific">Enterococcus mundtii</name>
    <dbReference type="NCBI Taxonomy" id="53346"/>
    <lineage>
        <taxon>Bacteria</taxon>
        <taxon>Bacillati</taxon>
        <taxon>Bacillota</taxon>
        <taxon>Bacilli</taxon>
        <taxon>Lactobacillales</taxon>
        <taxon>Enterococcaceae</taxon>
        <taxon>Enterococcus</taxon>
    </lineage>
</organism>
<keyword evidence="1" id="KW-0805">Transcription regulation</keyword>
<keyword evidence="2" id="KW-0804">Transcription</keyword>
<sequence length="491" mass="57420">MRDLQLAFISNRVTSRLFKLLSVIERNRLFTIGELAEKIQVTERTIANDLKYMRDYFGESITLMSGNSGFVFEETRPSIYQERKQHLLENECLFEIIGNIFYGKLYRVDELADYYHFSESSFRRMLTQSNSALKSYGLQWASNPLTIQGDEASLRKFFKDFYYEGIETGYTVLPDPAFQDLILTQLNGKLGNYRIGSGTTPAAHYYTYFIALKRASLGYSINLPEELTNLAYTGADFSLMYSLKESLEQLYGNEIPKEEFAWIYLMTIVERTLDREDQEQLFYDHFHQEKESAQLTEAFLQMHELPQTNRQTVATFMRSFFLSRKLNHLIAPALNKEMTDIKEAVIYSDHETYQKNLHFLKEQGLIAFGLSKYLEDICVSLTLYSGLILDLYSPKKTIYFLLEGDHFICQYIRTRAIQQFGSKHKLTFLPLQSLTSESLQQDEVDLIVTNYSRYVLDSVIETAYLLLKEVPDDQDWHQLEQTIDPYRKKLK</sequence>
<dbReference type="InterPro" id="IPR050661">
    <property type="entry name" value="BglG_antiterminators"/>
</dbReference>
<evidence type="ECO:0000313" key="4">
    <source>
        <dbReference type="EMBL" id="NMP59706.1"/>
    </source>
</evidence>
<dbReference type="PANTHER" id="PTHR30185:SF18">
    <property type="entry name" value="TRANSCRIPTIONAL REGULATOR MTLR"/>
    <property type="match status" value="1"/>
</dbReference>
<accession>A0A848MVV0</accession>
<dbReference type="InterPro" id="IPR007737">
    <property type="entry name" value="Mga_HTH"/>
</dbReference>
<dbReference type="PANTHER" id="PTHR30185">
    <property type="entry name" value="CRYPTIC BETA-GLUCOSIDE BGL OPERON ANTITERMINATOR"/>
    <property type="match status" value="1"/>
</dbReference>
<proteinExistence type="predicted"/>
<name>A0A848MVV0_ENTMU</name>
<protein>
    <submittedName>
        <fullName evidence="4">HTH domain-containing protein</fullName>
    </submittedName>
</protein>
<reference evidence="4 5" key="1">
    <citation type="submission" date="2020-04" db="EMBL/GenBank/DDBJ databases">
        <authorList>
            <person name="Abaymova A."/>
            <person name="Teymurazov M."/>
            <person name="Tazyna O."/>
            <person name="Chatushin Y."/>
            <person name="Svetoch E."/>
            <person name="Pereligyn V."/>
            <person name="Pohylenko V."/>
            <person name="Platonov M."/>
            <person name="Kartsev N."/>
            <person name="Skryabin Y."/>
            <person name="Sizova A."/>
            <person name="Solomentsev V."/>
            <person name="Kislichkina A."/>
            <person name="Bogun A."/>
        </authorList>
    </citation>
    <scope>NUCLEOTIDE SEQUENCE [LARGE SCALE GENOMIC DNA]</scope>
    <source>
        <strain evidence="5">SCPM-O-B-8398 (E28)</strain>
    </source>
</reference>
<dbReference type="InterPro" id="IPR036388">
    <property type="entry name" value="WH-like_DNA-bd_sf"/>
</dbReference>
<comment type="caution">
    <text evidence="4">The sequence shown here is derived from an EMBL/GenBank/DDBJ whole genome shotgun (WGS) entry which is preliminary data.</text>
</comment>
<evidence type="ECO:0000256" key="1">
    <source>
        <dbReference type="ARBA" id="ARBA00023015"/>
    </source>
</evidence>
<evidence type="ECO:0000259" key="3">
    <source>
        <dbReference type="Pfam" id="PF05043"/>
    </source>
</evidence>
<evidence type="ECO:0000256" key="2">
    <source>
        <dbReference type="ARBA" id="ARBA00023163"/>
    </source>
</evidence>
<dbReference type="Gene3D" id="1.10.10.10">
    <property type="entry name" value="Winged helix-like DNA-binding domain superfamily/Winged helix DNA-binding domain"/>
    <property type="match status" value="1"/>
</dbReference>
<dbReference type="Pfam" id="PF05043">
    <property type="entry name" value="Mga"/>
    <property type="match status" value="1"/>
</dbReference>
<dbReference type="RefSeq" id="WP_169059207.1">
    <property type="nucleotide sequence ID" value="NZ_JABCAG010000074.1"/>
</dbReference>
<dbReference type="EMBL" id="JABCAG010000074">
    <property type="protein sequence ID" value="NMP59706.1"/>
    <property type="molecule type" value="Genomic_DNA"/>
</dbReference>
<evidence type="ECO:0000313" key="5">
    <source>
        <dbReference type="Proteomes" id="UP000557857"/>
    </source>
</evidence>
<dbReference type="AlphaFoldDB" id="A0A848MVV0"/>
<feature type="domain" description="Mga helix-turn-helix" evidence="3">
    <location>
        <begin position="85"/>
        <end position="162"/>
    </location>
</feature>
<dbReference type="Proteomes" id="UP000557857">
    <property type="component" value="Unassembled WGS sequence"/>
</dbReference>